<dbReference type="EMBL" id="KN831967">
    <property type="protein sequence ID" value="KIO05273.1"/>
    <property type="molecule type" value="Genomic_DNA"/>
</dbReference>
<dbReference type="OrthoDB" id="3170343at2759"/>
<feature type="compositionally biased region" description="Gly residues" evidence="1">
    <location>
        <begin position="44"/>
        <end position="55"/>
    </location>
</feature>
<proteinExistence type="predicted"/>
<reference evidence="2 3" key="1">
    <citation type="submission" date="2014-04" db="EMBL/GenBank/DDBJ databases">
        <authorList>
            <consortium name="DOE Joint Genome Institute"/>
            <person name="Kuo A."/>
            <person name="Kohler A."/>
            <person name="Costa M.D."/>
            <person name="Nagy L.G."/>
            <person name="Floudas D."/>
            <person name="Copeland A."/>
            <person name="Barry K.W."/>
            <person name="Cichocki N."/>
            <person name="Veneault-Fourrey C."/>
            <person name="LaButti K."/>
            <person name="Lindquist E.A."/>
            <person name="Lipzen A."/>
            <person name="Lundell T."/>
            <person name="Morin E."/>
            <person name="Murat C."/>
            <person name="Sun H."/>
            <person name="Tunlid A."/>
            <person name="Henrissat B."/>
            <person name="Grigoriev I.V."/>
            <person name="Hibbett D.S."/>
            <person name="Martin F."/>
            <person name="Nordberg H.P."/>
            <person name="Cantor M.N."/>
            <person name="Hua S.X."/>
        </authorList>
    </citation>
    <scope>NUCLEOTIDE SEQUENCE [LARGE SCALE GENOMIC DNA]</scope>
    <source>
        <strain evidence="2 3">Marx 270</strain>
    </source>
</reference>
<dbReference type="InParanoid" id="A0A0C3J8A0"/>
<dbReference type="HOGENOM" id="CLU_1778254_0_0_1"/>
<keyword evidence="3" id="KW-1185">Reference proteome</keyword>
<dbReference type="AlphaFoldDB" id="A0A0C3J8A0"/>
<organism evidence="2 3">
    <name type="scientific">Pisolithus tinctorius Marx 270</name>
    <dbReference type="NCBI Taxonomy" id="870435"/>
    <lineage>
        <taxon>Eukaryota</taxon>
        <taxon>Fungi</taxon>
        <taxon>Dikarya</taxon>
        <taxon>Basidiomycota</taxon>
        <taxon>Agaricomycotina</taxon>
        <taxon>Agaricomycetes</taxon>
        <taxon>Agaricomycetidae</taxon>
        <taxon>Boletales</taxon>
        <taxon>Sclerodermatineae</taxon>
        <taxon>Pisolithaceae</taxon>
        <taxon>Pisolithus</taxon>
    </lineage>
</organism>
<evidence type="ECO:0000256" key="1">
    <source>
        <dbReference type="SAM" id="MobiDB-lite"/>
    </source>
</evidence>
<gene>
    <name evidence="2" type="ORF">M404DRAFT_518591</name>
</gene>
<feature type="compositionally biased region" description="Basic and acidic residues" evidence="1">
    <location>
        <begin position="1"/>
        <end position="21"/>
    </location>
</feature>
<protein>
    <submittedName>
        <fullName evidence="2">Uncharacterized protein</fullName>
    </submittedName>
</protein>
<evidence type="ECO:0000313" key="2">
    <source>
        <dbReference type="EMBL" id="KIO05273.1"/>
    </source>
</evidence>
<feature type="region of interest" description="Disordered" evidence="1">
    <location>
        <begin position="1"/>
        <end position="85"/>
    </location>
</feature>
<sequence length="146" mass="15516">MSTRRGEDHRSGRNMSRRDYNEDANYPGGRVPAAEEGAESQEHGGSGTGQAGGYTGSIARMRSQGTQLTGEGSSERCKRCVSGTRLPPKALGTDSLLTSWLFAEFSAGEMEKIVQSCTASTVGGCTRRHHWGGGIHINGRLMADAP</sequence>
<reference evidence="3" key="2">
    <citation type="submission" date="2015-01" db="EMBL/GenBank/DDBJ databases">
        <title>Evolutionary Origins and Diversification of the Mycorrhizal Mutualists.</title>
        <authorList>
            <consortium name="DOE Joint Genome Institute"/>
            <consortium name="Mycorrhizal Genomics Consortium"/>
            <person name="Kohler A."/>
            <person name="Kuo A."/>
            <person name="Nagy L.G."/>
            <person name="Floudas D."/>
            <person name="Copeland A."/>
            <person name="Barry K.W."/>
            <person name="Cichocki N."/>
            <person name="Veneault-Fourrey C."/>
            <person name="LaButti K."/>
            <person name="Lindquist E.A."/>
            <person name="Lipzen A."/>
            <person name="Lundell T."/>
            <person name="Morin E."/>
            <person name="Murat C."/>
            <person name="Riley R."/>
            <person name="Ohm R."/>
            <person name="Sun H."/>
            <person name="Tunlid A."/>
            <person name="Henrissat B."/>
            <person name="Grigoriev I.V."/>
            <person name="Hibbett D.S."/>
            <person name="Martin F."/>
        </authorList>
    </citation>
    <scope>NUCLEOTIDE SEQUENCE [LARGE SCALE GENOMIC DNA]</scope>
    <source>
        <strain evidence="3">Marx 270</strain>
    </source>
</reference>
<name>A0A0C3J8A0_PISTI</name>
<feature type="compositionally biased region" description="Polar residues" evidence="1">
    <location>
        <begin position="63"/>
        <end position="72"/>
    </location>
</feature>
<evidence type="ECO:0000313" key="3">
    <source>
        <dbReference type="Proteomes" id="UP000054217"/>
    </source>
</evidence>
<accession>A0A0C3J8A0</accession>
<dbReference type="Proteomes" id="UP000054217">
    <property type="component" value="Unassembled WGS sequence"/>
</dbReference>